<dbReference type="EMBL" id="JASAOG010000145">
    <property type="protein sequence ID" value="KAK0047801.1"/>
    <property type="molecule type" value="Genomic_DNA"/>
</dbReference>
<reference evidence="1" key="2">
    <citation type="submission" date="2023-04" db="EMBL/GenBank/DDBJ databases">
        <authorList>
            <person name="Bu L."/>
            <person name="Lu L."/>
            <person name="Laidemitt M.R."/>
            <person name="Zhang S.M."/>
            <person name="Mutuku M."/>
            <person name="Mkoji G."/>
            <person name="Steinauer M."/>
            <person name="Loker E.S."/>
        </authorList>
    </citation>
    <scope>NUCLEOTIDE SEQUENCE</scope>
    <source>
        <strain evidence="1">KasaAsao</strain>
        <tissue evidence="1">Whole Snail</tissue>
    </source>
</reference>
<dbReference type="InterPro" id="IPR036834">
    <property type="entry name" value="Bcl-2-like_sf"/>
</dbReference>
<dbReference type="Proteomes" id="UP001233172">
    <property type="component" value="Unassembled WGS sequence"/>
</dbReference>
<organism evidence="1 2">
    <name type="scientific">Biomphalaria pfeifferi</name>
    <name type="common">Bloodfluke planorb</name>
    <name type="synonym">Freshwater snail</name>
    <dbReference type="NCBI Taxonomy" id="112525"/>
    <lineage>
        <taxon>Eukaryota</taxon>
        <taxon>Metazoa</taxon>
        <taxon>Spiralia</taxon>
        <taxon>Lophotrochozoa</taxon>
        <taxon>Mollusca</taxon>
        <taxon>Gastropoda</taxon>
        <taxon>Heterobranchia</taxon>
        <taxon>Euthyneura</taxon>
        <taxon>Panpulmonata</taxon>
        <taxon>Hygrophila</taxon>
        <taxon>Lymnaeoidea</taxon>
        <taxon>Planorbidae</taxon>
        <taxon>Biomphalaria</taxon>
    </lineage>
</organism>
<gene>
    <name evidence="1" type="ORF">Bpfe_022725</name>
</gene>
<dbReference type="AlphaFoldDB" id="A0AAD8B4D3"/>
<dbReference type="Gene3D" id="1.10.437.10">
    <property type="entry name" value="Blc2-like"/>
    <property type="match status" value="1"/>
</dbReference>
<comment type="caution">
    <text evidence="1">The sequence shown here is derived from an EMBL/GenBank/DDBJ whole genome shotgun (WGS) entry which is preliminary data.</text>
</comment>
<keyword evidence="2" id="KW-1185">Reference proteome</keyword>
<evidence type="ECO:0000313" key="1">
    <source>
        <dbReference type="EMBL" id="KAK0047801.1"/>
    </source>
</evidence>
<proteinExistence type="predicted"/>
<protein>
    <submittedName>
        <fullName evidence="1">Apoptosis regulator BAX-like isoform X2</fullName>
    </submittedName>
</protein>
<dbReference type="GO" id="GO:0042981">
    <property type="term" value="P:regulation of apoptotic process"/>
    <property type="evidence" value="ECO:0007669"/>
    <property type="project" value="InterPro"/>
</dbReference>
<reference evidence="1" key="1">
    <citation type="journal article" date="2023" name="PLoS Negl. Trop. Dis.">
        <title>A genome sequence for Biomphalaria pfeifferi, the major vector snail for the human-infecting parasite Schistosoma mansoni.</title>
        <authorList>
            <person name="Bu L."/>
            <person name="Lu L."/>
            <person name="Laidemitt M.R."/>
            <person name="Zhang S.M."/>
            <person name="Mutuku M."/>
            <person name="Mkoji G."/>
            <person name="Steinauer M."/>
            <person name="Loker E.S."/>
        </authorList>
    </citation>
    <scope>NUCLEOTIDE SEQUENCE</scope>
    <source>
        <strain evidence="1">KasaAsao</strain>
    </source>
</reference>
<accession>A0AAD8B4D3</accession>
<name>A0AAD8B4D3_BIOPF</name>
<evidence type="ECO:0000313" key="2">
    <source>
        <dbReference type="Proteomes" id="UP001233172"/>
    </source>
</evidence>
<dbReference type="SUPFAM" id="SSF56854">
    <property type="entry name" value="Bcl-2 inhibitors of programmed cell death"/>
    <property type="match status" value="1"/>
</dbReference>
<sequence length="187" mass="21217">MSLLNLKKQYLGSSVDMTSSSEDLKVILDFVDPVILQEGKQLFEHFFLETVQSNVLKPSLWGFLFASSPELLSSSRLFRLVAALAQSEKRHRLQEIALKLASNPTHMELSVALSSLISGNVEENIVTLFYFCQFLIQRRLKNENQDLSSLIEWCQQNLLSALGPRIQFSGGWNHCLLDQGRESTEQL</sequence>